<sequence length="437" mass="52159">MVSENQQDDRFYRRLINRPQFNMFLSQSDDETAVDKFLKEWHRGVLKTENLEFHHDDYWHMLYICRTSSSASISWKFNYRPENLKIYSLSLKLQHSIWDDDSKIEVYITSLSTRKNPNPECHKVQFDPTPTWFHRYYHEDVDYMKDISEFIKGQYGFIINVKLYGSKGISEKEFNLKFNSEKQNWDVGWNAKNRSWYRGQTTDKQNQYTQLFRQKCVCIGPLIDDDETFKFDLRVELEPDISYESVQVWKDDIRKMGLKLNDQDTSDFKIILDTLDSNNDKMEEIEGIEGIEENDINEKVNDKNDIFYVHSEVLSSRSDYFRALLNSKMTESHSRSLKLEDIIKDHTDHIDNEIITENNNFTFEVWIELLYAASRFSIIPLIHRCEFEIRKFVNKENVVEVEAIAMECGAEQLMNINEEQYLEYADQFIDMLDAQNN</sequence>
<dbReference type="OrthoDB" id="194443at2759"/>
<dbReference type="Gene3D" id="3.30.710.10">
    <property type="entry name" value="Potassium Channel Kv1.1, Chain A"/>
    <property type="match status" value="1"/>
</dbReference>
<dbReference type="EMBL" id="CAJVPK010000096">
    <property type="protein sequence ID" value="CAG8447898.1"/>
    <property type="molecule type" value="Genomic_DNA"/>
</dbReference>
<dbReference type="InterPro" id="IPR008979">
    <property type="entry name" value="Galactose-bd-like_sf"/>
</dbReference>
<dbReference type="SUPFAM" id="SSF49785">
    <property type="entry name" value="Galactose-binding domain-like"/>
    <property type="match status" value="1"/>
</dbReference>
<dbReference type="Pfam" id="PF04721">
    <property type="entry name" value="PAW"/>
    <property type="match status" value="1"/>
</dbReference>
<dbReference type="InterPro" id="IPR038680">
    <property type="entry name" value="PAW_sf"/>
</dbReference>
<dbReference type="Proteomes" id="UP000789706">
    <property type="component" value="Unassembled WGS sequence"/>
</dbReference>
<accession>A0A9N8VGX9</accession>
<feature type="domain" description="BTB" evidence="1">
    <location>
        <begin position="294"/>
        <end position="371"/>
    </location>
</feature>
<dbReference type="InterPro" id="IPR011333">
    <property type="entry name" value="SKP1/BTB/POZ_sf"/>
</dbReference>
<keyword evidence="3" id="KW-1185">Reference proteome</keyword>
<dbReference type="AlphaFoldDB" id="A0A9N8VGX9"/>
<dbReference type="CDD" id="cd18186">
    <property type="entry name" value="BTB_POZ_ZBTB_KLHL-like"/>
    <property type="match status" value="1"/>
</dbReference>
<dbReference type="PROSITE" id="PS50097">
    <property type="entry name" value="BTB"/>
    <property type="match status" value="1"/>
</dbReference>
<evidence type="ECO:0000313" key="3">
    <source>
        <dbReference type="Proteomes" id="UP000789706"/>
    </source>
</evidence>
<name>A0A9N8VGX9_9GLOM</name>
<dbReference type="SUPFAM" id="SSF54695">
    <property type="entry name" value="POZ domain"/>
    <property type="match status" value="1"/>
</dbReference>
<dbReference type="Gene3D" id="2.60.120.1020">
    <property type="entry name" value="Peptide N glycanase, PAW domain"/>
    <property type="match status" value="1"/>
</dbReference>
<dbReference type="Pfam" id="PF00651">
    <property type="entry name" value="BTB"/>
    <property type="match status" value="1"/>
</dbReference>
<reference evidence="2" key="1">
    <citation type="submission" date="2021-06" db="EMBL/GenBank/DDBJ databases">
        <authorList>
            <person name="Kallberg Y."/>
            <person name="Tangrot J."/>
            <person name="Rosling A."/>
        </authorList>
    </citation>
    <scope>NUCLEOTIDE SEQUENCE</scope>
    <source>
        <strain evidence="2">AZ414A</strain>
    </source>
</reference>
<evidence type="ECO:0000313" key="2">
    <source>
        <dbReference type="EMBL" id="CAG8447898.1"/>
    </source>
</evidence>
<protein>
    <submittedName>
        <fullName evidence="2">9942_t:CDS:1</fullName>
    </submittedName>
</protein>
<dbReference type="InterPro" id="IPR006588">
    <property type="entry name" value="Peptide_N_glycanase_PAW_dom"/>
</dbReference>
<organism evidence="2 3">
    <name type="scientific">Diversispora eburnea</name>
    <dbReference type="NCBI Taxonomy" id="1213867"/>
    <lineage>
        <taxon>Eukaryota</taxon>
        <taxon>Fungi</taxon>
        <taxon>Fungi incertae sedis</taxon>
        <taxon>Mucoromycota</taxon>
        <taxon>Glomeromycotina</taxon>
        <taxon>Glomeromycetes</taxon>
        <taxon>Diversisporales</taxon>
        <taxon>Diversisporaceae</taxon>
        <taxon>Diversispora</taxon>
    </lineage>
</organism>
<gene>
    <name evidence="2" type="ORF">DEBURN_LOCUS1922</name>
</gene>
<evidence type="ECO:0000259" key="1">
    <source>
        <dbReference type="PROSITE" id="PS50097"/>
    </source>
</evidence>
<dbReference type="GO" id="GO:0005737">
    <property type="term" value="C:cytoplasm"/>
    <property type="evidence" value="ECO:0007669"/>
    <property type="project" value="InterPro"/>
</dbReference>
<dbReference type="InterPro" id="IPR000210">
    <property type="entry name" value="BTB/POZ_dom"/>
</dbReference>
<dbReference type="GO" id="GO:0006516">
    <property type="term" value="P:glycoprotein catabolic process"/>
    <property type="evidence" value="ECO:0007669"/>
    <property type="project" value="InterPro"/>
</dbReference>
<proteinExistence type="predicted"/>
<comment type="caution">
    <text evidence="2">The sequence shown here is derived from an EMBL/GenBank/DDBJ whole genome shotgun (WGS) entry which is preliminary data.</text>
</comment>